<organism evidence="4">
    <name type="scientific">Echinostoma caproni</name>
    <dbReference type="NCBI Taxonomy" id="27848"/>
    <lineage>
        <taxon>Eukaryota</taxon>
        <taxon>Metazoa</taxon>
        <taxon>Spiralia</taxon>
        <taxon>Lophotrochozoa</taxon>
        <taxon>Platyhelminthes</taxon>
        <taxon>Trematoda</taxon>
        <taxon>Digenea</taxon>
        <taxon>Plagiorchiida</taxon>
        <taxon>Echinostomata</taxon>
        <taxon>Echinostomatoidea</taxon>
        <taxon>Echinostomatidae</taxon>
        <taxon>Echinostoma</taxon>
    </lineage>
</organism>
<dbReference type="GO" id="GO:0005524">
    <property type="term" value="F:ATP binding"/>
    <property type="evidence" value="ECO:0007669"/>
    <property type="project" value="InterPro"/>
</dbReference>
<dbReference type="WBParaSite" id="ECPE_0001479901-mRNA-1">
    <property type="protein sequence ID" value="ECPE_0001479901-mRNA-1"/>
    <property type="gene ID" value="ECPE_0001479901"/>
</dbReference>
<dbReference type="OrthoDB" id="346907at2759"/>
<accession>A0A183B6C4</accession>
<dbReference type="AlphaFoldDB" id="A0A183B6C4"/>
<dbReference type="Gene3D" id="1.10.510.10">
    <property type="entry name" value="Transferase(Phosphotransferase) domain 1"/>
    <property type="match status" value="1"/>
</dbReference>
<protein>
    <submittedName>
        <fullName evidence="4">Protein kinase domain-containing protein</fullName>
    </submittedName>
</protein>
<proteinExistence type="predicted"/>
<evidence type="ECO:0000313" key="4">
    <source>
        <dbReference type="WBParaSite" id="ECPE_0001479901-mRNA-1"/>
    </source>
</evidence>
<dbReference type="SMART" id="SM00220">
    <property type="entry name" value="S_TKc"/>
    <property type="match status" value="1"/>
</dbReference>
<reference evidence="2 3" key="2">
    <citation type="submission" date="2018-11" db="EMBL/GenBank/DDBJ databases">
        <authorList>
            <consortium name="Pathogen Informatics"/>
        </authorList>
    </citation>
    <scope>NUCLEOTIDE SEQUENCE [LARGE SCALE GENOMIC DNA]</scope>
    <source>
        <strain evidence="2 3">Egypt</strain>
    </source>
</reference>
<dbReference type="InterPro" id="IPR000719">
    <property type="entry name" value="Prot_kinase_dom"/>
</dbReference>
<keyword evidence="3" id="KW-1185">Reference proteome</keyword>
<name>A0A183B6C4_9TREM</name>
<dbReference type="GO" id="GO:0004672">
    <property type="term" value="F:protein kinase activity"/>
    <property type="evidence" value="ECO:0007669"/>
    <property type="project" value="InterPro"/>
</dbReference>
<dbReference type="EMBL" id="UZAN01058460">
    <property type="protein sequence ID" value="VDP92031.1"/>
    <property type="molecule type" value="Genomic_DNA"/>
</dbReference>
<dbReference type="InterPro" id="IPR011009">
    <property type="entry name" value="Kinase-like_dom_sf"/>
</dbReference>
<dbReference type="Gene3D" id="3.30.200.20">
    <property type="entry name" value="Phosphorylase Kinase, domain 1"/>
    <property type="match status" value="1"/>
</dbReference>
<dbReference type="Pfam" id="PF00069">
    <property type="entry name" value="Pkinase"/>
    <property type="match status" value="1"/>
</dbReference>
<gene>
    <name evidence="2" type="ORF">ECPE_LOCUS14759</name>
</gene>
<reference evidence="4" key="1">
    <citation type="submission" date="2016-06" db="UniProtKB">
        <authorList>
            <consortium name="WormBaseParasite"/>
        </authorList>
    </citation>
    <scope>IDENTIFICATION</scope>
</reference>
<evidence type="ECO:0000313" key="2">
    <source>
        <dbReference type="EMBL" id="VDP92031.1"/>
    </source>
</evidence>
<evidence type="ECO:0000313" key="3">
    <source>
        <dbReference type="Proteomes" id="UP000272942"/>
    </source>
</evidence>
<dbReference type="PANTHER" id="PTHR24347">
    <property type="entry name" value="SERINE/THREONINE-PROTEIN KINASE"/>
    <property type="match status" value="1"/>
</dbReference>
<dbReference type="PROSITE" id="PS50011">
    <property type="entry name" value="PROTEIN_KINASE_DOM"/>
    <property type="match status" value="1"/>
</dbReference>
<feature type="domain" description="Protein kinase" evidence="1">
    <location>
        <begin position="26"/>
        <end position="301"/>
    </location>
</feature>
<sequence length="361" mass="40844">MLAITEDNLITPVPSSSQVVFDEEKLLIYRELYYDGFSSIIAARDLTTGAAVAVKKIEFRFLKPAPFPLENLKERYARKINQQAAKIRALTPNSVVKMMEFAIESNRVTIMTEMCMFGDLFNWMLQQPQLRIRDICLVVQNIFQALRFLHSQNYVHGALSPTTILFQSMSPQSVTIMPDCSVRSEVLQLVRIEPPIMDCFSPEQLKAIVSEQQAANSFVPTEASDVWSVGIIAHIAFTGKAPFRGTNASELLATIERADGKTSNKIFSTLSSLIQKQIHNALSVDPGSRTTADEGSEVFWFDDEHTKNDNRNILLTIEYELLNTCRRYRNQGRQVFERVFRHATTTVSQKLATHCNILPES</sequence>
<evidence type="ECO:0000259" key="1">
    <source>
        <dbReference type="PROSITE" id="PS50011"/>
    </source>
</evidence>
<dbReference type="Proteomes" id="UP000272942">
    <property type="component" value="Unassembled WGS sequence"/>
</dbReference>
<dbReference type="SUPFAM" id="SSF56112">
    <property type="entry name" value="Protein kinase-like (PK-like)"/>
    <property type="match status" value="1"/>
</dbReference>